<protein>
    <submittedName>
        <fullName evidence="7">Unannotated protein</fullName>
    </submittedName>
</protein>
<name>A0A6J7IT70_9ZZZZ</name>
<dbReference type="InterPro" id="IPR000620">
    <property type="entry name" value="EamA_dom"/>
</dbReference>
<evidence type="ECO:0000256" key="1">
    <source>
        <dbReference type="ARBA" id="ARBA00004141"/>
    </source>
</evidence>
<feature type="transmembrane region" description="Helical" evidence="5">
    <location>
        <begin position="98"/>
        <end position="120"/>
    </location>
</feature>
<dbReference type="EMBL" id="CAFBNG010000024">
    <property type="protein sequence ID" value="CAB4934020.1"/>
    <property type="molecule type" value="Genomic_DNA"/>
</dbReference>
<dbReference type="Pfam" id="PF00892">
    <property type="entry name" value="EamA"/>
    <property type="match status" value="1"/>
</dbReference>
<dbReference type="SUPFAM" id="SSF103481">
    <property type="entry name" value="Multidrug resistance efflux transporter EmrE"/>
    <property type="match status" value="2"/>
</dbReference>
<dbReference type="InterPro" id="IPR050638">
    <property type="entry name" value="AA-Vitamin_Transporters"/>
</dbReference>
<feature type="domain" description="EamA" evidence="6">
    <location>
        <begin position="70"/>
        <end position="201"/>
    </location>
</feature>
<evidence type="ECO:0000256" key="2">
    <source>
        <dbReference type="ARBA" id="ARBA00022692"/>
    </source>
</evidence>
<feature type="transmembrane region" description="Helical" evidence="5">
    <location>
        <begin position="162"/>
        <end position="179"/>
    </location>
</feature>
<evidence type="ECO:0000313" key="7">
    <source>
        <dbReference type="EMBL" id="CAB4934020.1"/>
    </source>
</evidence>
<feature type="transmembrane region" description="Helical" evidence="5">
    <location>
        <begin position="43"/>
        <end position="63"/>
    </location>
</feature>
<evidence type="ECO:0000256" key="5">
    <source>
        <dbReference type="SAM" id="Phobius"/>
    </source>
</evidence>
<feature type="transmembrane region" description="Helical" evidence="5">
    <location>
        <begin position="12"/>
        <end position="31"/>
    </location>
</feature>
<keyword evidence="2 5" id="KW-0812">Transmembrane</keyword>
<feature type="transmembrane region" description="Helical" evidence="5">
    <location>
        <begin position="132"/>
        <end position="150"/>
    </location>
</feature>
<dbReference type="GO" id="GO:0016020">
    <property type="term" value="C:membrane"/>
    <property type="evidence" value="ECO:0007669"/>
    <property type="project" value="UniProtKB-SubCell"/>
</dbReference>
<keyword evidence="3 5" id="KW-1133">Transmembrane helix</keyword>
<dbReference type="InterPro" id="IPR037185">
    <property type="entry name" value="EmrE-like"/>
</dbReference>
<proteinExistence type="predicted"/>
<gene>
    <name evidence="7" type="ORF">UFOPK3774_00230</name>
</gene>
<dbReference type="PANTHER" id="PTHR32322">
    <property type="entry name" value="INNER MEMBRANE TRANSPORTER"/>
    <property type="match status" value="1"/>
</dbReference>
<feature type="transmembrane region" description="Helical" evidence="5">
    <location>
        <begin position="69"/>
        <end position="86"/>
    </location>
</feature>
<organism evidence="7">
    <name type="scientific">freshwater metagenome</name>
    <dbReference type="NCBI Taxonomy" id="449393"/>
    <lineage>
        <taxon>unclassified sequences</taxon>
        <taxon>metagenomes</taxon>
        <taxon>ecological metagenomes</taxon>
    </lineage>
</organism>
<dbReference type="PANTHER" id="PTHR32322:SF2">
    <property type="entry name" value="EAMA DOMAIN-CONTAINING PROTEIN"/>
    <property type="match status" value="1"/>
</dbReference>
<evidence type="ECO:0000256" key="3">
    <source>
        <dbReference type="ARBA" id="ARBA00022989"/>
    </source>
</evidence>
<sequence>MITTAEKKISSGLAGLLIATVPIWSTIITSLYGDKTVWQRRRLFGIAIGFIGVVALVGIESITGNASPLAIGFVVISAVLYAYSTIMVTTNLPNVSGLAINSVAMAFTAILFLPFAIAQWPVDPISLQSGSSLIALGIFSTAMAFYYFFIVMAEIGPARASLVTYLNTAFAVLLGVMILGEPLTLGIAIGLPLVLIGSYFAGRKVQA</sequence>
<accession>A0A6J7IT70</accession>
<feature type="transmembrane region" description="Helical" evidence="5">
    <location>
        <begin position="185"/>
        <end position="202"/>
    </location>
</feature>
<dbReference type="AlphaFoldDB" id="A0A6J7IT70"/>
<comment type="subcellular location">
    <subcellularLocation>
        <location evidence="1">Membrane</location>
        <topology evidence="1">Multi-pass membrane protein</topology>
    </subcellularLocation>
</comment>
<evidence type="ECO:0000259" key="6">
    <source>
        <dbReference type="Pfam" id="PF00892"/>
    </source>
</evidence>
<reference evidence="7" key="1">
    <citation type="submission" date="2020-05" db="EMBL/GenBank/DDBJ databases">
        <authorList>
            <person name="Chiriac C."/>
            <person name="Salcher M."/>
            <person name="Ghai R."/>
            <person name="Kavagutti S V."/>
        </authorList>
    </citation>
    <scope>NUCLEOTIDE SEQUENCE</scope>
</reference>
<keyword evidence="4 5" id="KW-0472">Membrane</keyword>
<evidence type="ECO:0000256" key="4">
    <source>
        <dbReference type="ARBA" id="ARBA00023136"/>
    </source>
</evidence>